<name>A0ABT1H665_9NOCA</name>
<protein>
    <submittedName>
        <fullName evidence="3">Secretory lipase</fullName>
    </submittedName>
</protein>
<dbReference type="Pfam" id="PF03583">
    <property type="entry name" value="LIP"/>
    <property type="match status" value="1"/>
</dbReference>
<evidence type="ECO:0000256" key="1">
    <source>
        <dbReference type="SAM" id="MobiDB-lite"/>
    </source>
</evidence>
<organism evidence="3 4">
    <name type="scientific">Williamsia serinedens</name>
    <dbReference type="NCBI Taxonomy" id="391736"/>
    <lineage>
        <taxon>Bacteria</taxon>
        <taxon>Bacillati</taxon>
        <taxon>Actinomycetota</taxon>
        <taxon>Actinomycetes</taxon>
        <taxon>Mycobacteriales</taxon>
        <taxon>Nocardiaceae</taxon>
        <taxon>Williamsia</taxon>
    </lineage>
</organism>
<dbReference type="PIRSF" id="PIRSF029171">
    <property type="entry name" value="Esterase_LipA"/>
    <property type="match status" value="1"/>
</dbReference>
<proteinExistence type="predicted"/>
<dbReference type="InterPro" id="IPR005152">
    <property type="entry name" value="Lipase_secreted"/>
</dbReference>
<evidence type="ECO:0000313" key="3">
    <source>
        <dbReference type="EMBL" id="MCP2162722.1"/>
    </source>
</evidence>
<gene>
    <name evidence="3" type="ORF">LX12_003930</name>
</gene>
<comment type="caution">
    <text evidence="3">The sequence shown here is derived from an EMBL/GenBank/DDBJ whole genome shotgun (WGS) entry which is preliminary data.</text>
</comment>
<reference evidence="3 4" key="1">
    <citation type="submission" date="2022-06" db="EMBL/GenBank/DDBJ databases">
        <title>Genomic Encyclopedia of Archaeal and Bacterial Type Strains, Phase II (KMG-II): from individual species to whole genera.</title>
        <authorList>
            <person name="Goeker M."/>
        </authorList>
    </citation>
    <scope>NUCLEOTIDE SEQUENCE [LARGE SCALE GENOMIC DNA]</scope>
    <source>
        <strain evidence="3 4">DSM 45037</strain>
    </source>
</reference>
<dbReference type="PANTHER" id="PTHR34853:SF1">
    <property type="entry name" value="LIPASE 5"/>
    <property type="match status" value="1"/>
</dbReference>
<dbReference type="PANTHER" id="PTHR34853">
    <property type="match status" value="1"/>
</dbReference>
<dbReference type="PROSITE" id="PS51257">
    <property type="entry name" value="PROKAR_LIPOPROTEIN"/>
    <property type="match status" value="1"/>
</dbReference>
<dbReference type="RefSeq" id="WP_253656277.1">
    <property type="nucleotide sequence ID" value="NZ_BAAAOE010000002.1"/>
</dbReference>
<evidence type="ECO:0000313" key="4">
    <source>
        <dbReference type="Proteomes" id="UP001205740"/>
    </source>
</evidence>
<keyword evidence="2" id="KW-0732">Signal</keyword>
<feature type="compositionally biased region" description="Low complexity" evidence="1">
    <location>
        <begin position="28"/>
        <end position="43"/>
    </location>
</feature>
<dbReference type="InterPro" id="IPR029058">
    <property type="entry name" value="AB_hydrolase_fold"/>
</dbReference>
<keyword evidence="4" id="KW-1185">Reference proteome</keyword>
<dbReference type="Proteomes" id="UP001205740">
    <property type="component" value="Unassembled WGS sequence"/>
</dbReference>
<dbReference type="Gene3D" id="3.40.50.1820">
    <property type="entry name" value="alpha/beta hydrolase"/>
    <property type="match status" value="2"/>
</dbReference>
<evidence type="ECO:0000256" key="2">
    <source>
        <dbReference type="SAM" id="SignalP"/>
    </source>
</evidence>
<feature type="region of interest" description="Disordered" evidence="1">
    <location>
        <begin position="28"/>
        <end position="63"/>
    </location>
</feature>
<dbReference type="EMBL" id="JAMTCG010000007">
    <property type="protein sequence ID" value="MCP2162722.1"/>
    <property type="molecule type" value="Genomic_DNA"/>
</dbReference>
<feature type="chain" id="PRO_5047214811" evidence="2">
    <location>
        <begin position="29"/>
        <end position="424"/>
    </location>
</feature>
<feature type="signal peptide" evidence="2">
    <location>
        <begin position="1"/>
        <end position="28"/>
    </location>
</feature>
<sequence>MSPHVRTGRVAAIVLVVLAALGSVSACAQSSPPAPTSATSGVPISGDFSGSGPGTLRSAESLPTVDRRLTRLTSTAARITYESTSGVDGSTVLVSGTVFSPVGPAPAGGWPIVAYGHGTTGIQHECAPSLSPSLLGAADAVGILVKDGYVVVMPDYQGLGLDGTYHPYLDAATVGHNMVDGVRAARKLIPDTSQRWVAVGSSQGGQAAWAANEMVARDDAGLDLLGTASLAPVTDISGFADKAAGGTLTAQQLGIFPWILWAQQKMHPELDLDDYRRGLAQRRWDVLTACQGDLAEQRTAVVKQLTPDDLRPATPTATDALRADLRRMALPAGRAAAPMLVVHGAKDQLVDSQWTVDAVNDACRRGDTVENYVLPDAGHDDIDGSIAVAWIQARFQNAPPLNTCGRNVPPPTAQVPAASGPDQQ</sequence>
<dbReference type="SUPFAM" id="SSF53474">
    <property type="entry name" value="alpha/beta-Hydrolases"/>
    <property type="match status" value="1"/>
</dbReference>
<accession>A0ABT1H665</accession>